<dbReference type="InterPro" id="IPR014774">
    <property type="entry name" value="KaiC-like_dom"/>
</dbReference>
<keyword evidence="1" id="KW-0547">Nucleotide-binding</keyword>
<evidence type="ECO:0000256" key="3">
    <source>
        <dbReference type="SAM" id="MobiDB-lite"/>
    </source>
</evidence>
<accession>A0ABD5Y279</accession>
<dbReference type="SUPFAM" id="SSF52540">
    <property type="entry name" value="P-loop containing nucleoside triphosphate hydrolases"/>
    <property type="match status" value="1"/>
</dbReference>
<dbReference type="RefSeq" id="WP_274325023.1">
    <property type="nucleotide sequence ID" value="NZ_CP118158.1"/>
</dbReference>
<dbReference type="AlphaFoldDB" id="A0ABD5Y279"/>
<dbReference type="GeneID" id="78819691"/>
<keyword evidence="2" id="KW-0067">ATP-binding</keyword>
<name>A0ABD5Y279_9EURY</name>
<feature type="compositionally biased region" description="Gly residues" evidence="3">
    <location>
        <begin position="372"/>
        <end position="385"/>
    </location>
</feature>
<feature type="region of interest" description="Disordered" evidence="3">
    <location>
        <begin position="340"/>
        <end position="423"/>
    </location>
</feature>
<dbReference type="Pfam" id="PF06745">
    <property type="entry name" value="ATPase"/>
    <property type="match status" value="1"/>
</dbReference>
<gene>
    <name evidence="5" type="ORF">ACFQMA_06230</name>
</gene>
<evidence type="ECO:0000256" key="1">
    <source>
        <dbReference type="ARBA" id="ARBA00022741"/>
    </source>
</evidence>
<sequence length="423" mass="45365">MAEQPDAPAEDPPAGTDATQRTAPHGGKGQPAPETGRCDFCRLPIPGEPITAECDGEQYDYCCKSCRDSSREREKVFTQYHGFRRVPTGVAPLDESLPQGIPRNSFVLLTDLAGTRTEAIQAELVWRSLQRGEPAVFVSFLEPPMSVIQEFVTLDWNVLPYLESGQLQILDCFTYRLENRERMYDRLNDWNAFLSDVAAGATTQVRDPTELGELNNRLDSVLEACEMEDRGIVVIDSLTEFGALVQPVKAYAFLKDVRAEVCKSRFVPIYAGATVTGEDQQFPHDLNYMVDGIVEMKLDEELVEGSLIKQIRVRKMSGVLTLPKWVAYEYTAGEGIVTIELPEGPPEQGASEAQDGAEPGQGGADGQEPSTGEGGAAGAGFGQGPPVGQSADGTQADDPPADGSGGGGGGGEEATDPADGGSE</sequence>
<comment type="caution">
    <text evidence="5">The sequence shown here is derived from an EMBL/GenBank/DDBJ whole genome shotgun (WGS) entry which is preliminary data.</text>
</comment>
<evidence type="ECO:0000313" key="5">
    <source>
        <dbReference type="EMBL" id="MFC7139435.1"/>
    </source>
</evidence>
<keyword evidence="6" id="KW-1185">Reference proteome</keyword>
<feature type="compositionally biased region" description="Gly residues" evidence="3">
    <location>
        <begin position="403"/>
        <end position="412"/>
    </location>
</feature>
<feature type="domain" description="KaiC-like" evidence="4">
    <location>
        <begin position="86"/>
        <end position="340"/>
    </location>
</feature>
<evidence type="ECO:0000256" key="2">
    <source>
        <dbReference type="ARBA" id="ARBA00022840"/>
    </source>
</evidence>
<dbReference type="InterPro" id="IPR027417">
    <property type="entry name" value="P-loop_NTPase"/>
</dbReference>
<evidence type="ECO:0000259" key="4">
    <source>
        <dbReference type="Pfam" id="PF06745"/>
    </source>
</evidence>
<reference evidence="5 6" key="1">
    <citation type="journal article" date="2019" name="Int. J. Syst. Evol. Microbiol.">
        <title>The Global Catalogue of Microorganisms (GCM) 10K type strain sequencing project: providing services to taxonomists for standard genome sequencing and annotation.</title>
        <authorList>
            <consortium name="The Broad Institute Genomics Platform"/>
            <consortium name="The Broad Institute Genome Sequencing Center for Infectious Disease"/>
            <person name="Wu L."/>
            <person name="Ma J."/>
        </authorList>
    </citation>
    <scope>NUCLEOTIDE SEQUENCE [LARGE SCALE GENOMIC DNA]</scope>
    <source>
        <strain evidence="5 6">XZYJT29</strain>
    </source>
</reference>
<protein>
    <submittedName>
        <fullName evidence="5">ATPase domain-containing protein</fullName>
    </submittedName>
</protein>
<dbReference type="Gene3D" id="3.40.50.300">
    <property type="entry name" value="P-loop containing nucleotide triphosphate hydrolases"/>
    <property type="match status" value="1"/>
</dbReference>
<dbReference type="EMBL" id="JBHTAS010000001">
    <property type="protein sequence ID" value="MFC7139435.1"/>
    <property type="molecule type" value="Genomic_DNA"/>
</dbReference>
<dbReference type="GO" id="GO:0005524">
    <property type="term" value="F:ATP binding"/>
    <property type="evidence" value="ECO:0007669"/>
    <property type="project" value="UniProtKB-KW"/>
</dbReference>
<proteinExistence type="predicted"/>
<evidence type="ECO:0000313" key="6">
    <source>
        <dbReference type="Proteomes" id="UP001596432"/>
    </source>
</evidence>
<dbReference type="PANTHER" id="PTHR43637:SF2">
    <property type="entry name" value="PROTEIN GVPD 1"/>
    <property type="match status" value="1"/>
</dbReference>
<dbReference type="PANTHER" id="PTHR43637">
    <property type="entry name" value="UPF0273 PROTEIN TM_0370"/>
    <property type="match status" value="1"/>
</dbReference>
<feature type="region of interest" description="Disordered" evidence="3">
    <location>
        <begin position="1"/>
        <end position="36"/>
    </location>
</feature>
<dbReference type="Proteomes" id="UP001596432">
    <property type="component" value="Unassembled WGS sequence"/>
</dbReference>
<organism evidence="5 6">
    <name type="scientific">Halosimplex aquaticum</name>
    <dbReference type="NCBI Taxonomy" id="3026162"/>
    <lineage>
        <taxon>Archaea</taxon>
        <taxon>Methanobacteriati</taxon>
        <taxon>Methanobacteriota</taxon>
        <taxon>Stenosarchaea group</taxon>
        <taxon>Halobacteria</taxon>
        <taxon>Halobacteriales</taxon>
        <taxon>Haloarculaceae</taxon>
        <taxon>Halosimplex</taxon>
    </lineage>
</organism>